<dbReference type="PANTHER" id="PTHR24348">
    <property type="entry name" value="SERINE/THREONINE-PROTEIN KINASE UNC-51-RELATED"/>
    <property type="match status" value="1"/>
</dbReference>
<keyword evidence="8" id="KW-1185">Reference proteome</keyword>
<sequence>MWQVHVGDYSFIRDSLLGHGTFGTVYKGQNEKTKEQVAIKEIHMAQKVPSNFFEEENHIQYIAQEVAILKEISVKLKDNENFLKILGCEEIEIQGENFIYIITEICDVNLRRFLLENGKISEGLIRKFFRQVGNAMTALDSLNIIHRDLKPDNILLVNKANIEVANINEVENKTEMIMHADSNDFILKIADFGLSTFMDDKPYVDTLAGTFIYRAPEVKPINGKVKYDKKADMWSLGLIMLECFLSTREFYVR</sequence>
<dbReference type="GO" id="GO:0000407">
    <property type="term" value="C:phagophore assembly site"/>
    <property type="evidence" value="ECO:0007669"/>
    <property type="project" value="TreeGrafter"/>
</dbReference>
<dbReference type="PROSITE" id="PS00108">
    <property type="entry name" value="PROTEIN_KINASE_ST"/>
    <property type="match status" value="1"/>
</dbReference>
<keyword evidence="2 5" id="KW-0547">Nucleotide-binding</keyword>
<dbReference type="GO" id="GO:0010506">
    <property type="term" value="P:regulation of autophagy"/>
    <property type="evidence" value="ECO:0007669"/>
    <property type="project" value="InterPro"/>
</dbReference>
<evidence type="ECO:0000256" key="6">
    <source>
        <dbReference type="RuleBase" id="RU000304"/>
    </source>
</evidence>
<dbReference type="SMART" id="SM00220">
    <property type="entry name" value="S_TKc"/>
    <property type="match status" value="1"/>
</dbReference>
<feature type="domain" description="Protein kinase" evidence="7">
    <location>
        <begin position="11"/>
        <end position="253"/>
    </location>
</feature>
<evidence type="ECO:0000256" key="1">
    <source>
        <dbReference type="ARBA" id="ARBA00022679"/>
    </source>
</evidence>
<dbReference type="WBParaSite" id="ACRNAN_scaffold6965.g23566.t1">
    <property type="protein sequence ID" value="ACRNAN_scaffold6965.g23566.t1"/>
    <property type="gene ID" value="ACRNAN_scaffold6965.g23566"/>
</dbReference>
<dbReference type="GO" id="GO:0004674">
    <property type="term" value="F:protein serine/threonine kinase activity"/>
    <property type="evidence" value="ECO:0007669"/>
    <property type="project" value="UniProtKB-KW"/>
</dbReference>
<comment type="similarity">
    <text evidence="6">Belongs to the protein kinase superfamily.</text>
</comment>
<dbReference type="SUPFAM" id="SSF56112">
    <property type="entry name" value="Protein kinase-like (PK-like)"/>
    <property type="match status" value="1"/>
</dbReference>
<dbReference type="PANTHER" id="PTHR24348:SF22">
    <property type="entry name" value="NON-SPECIFIC SERINE_THREONINE PROTEIN KINASE"/>
    <property type="match status" value="1"/>
</dbReference>
<dbReference type="InterPro" id="IPR011009">
    <property type="entry name" value="Kinase-like_dom_sf"/>
</dbReference>
<evidence type="ECO:0000313" key="9">
    <source>
        <dbReference type="WBParaSite" id="ACRNAN_scaffold6965.g23566.t1"/>
    </source>
</evidence>
<dbReference type="Gene3D" id="1.10.510.10">
    <property type="entry name" value="Transferase(Phosphotransferase) domain 1"/>
    <property type="match status" value="1"/>
</dbReference>
<organism evidence="8 9">
    <name type="scientific">Acrobeloides nanus</name>
    <dbReference type="NCBI Taxonomy" id="290746"/>
    <lineage>
        <taxon>Eukaryota</taxon>
        <taxon>Metazoa</taxon>
        <taxon>Ecdysozoa</taxon>
        <taxon>Nematoda</taxon>
        <taxon>Chromadorea</taxon>
        <taxon>Rhabditida</taxon>
        <taxon>Tylenchina</taxon>
        <taxon>Cephalobomorpha</taxon>
        <taxon>Cephaloboidea</taxon>
        <taxon>Cephalobidae</taxon>
        <taxon>Acrobeloides</taxon>
    </lineage>
</organism>
<dbReference type="GO" id="GO:0016020">
    <property type="term" value="C:membrane"/>
    <property type="evidence" value="ECO:0007669"/>
    <property type="project" value="TreeGrafter"/>
</dbReference>
<evidence type="ECO:0000256" key="3">
    <source>
        <dbReference type="ARBA" id="ARBA00022777"/>
    </source>
</evidence>
<keyword evidence="3" id="KW-0418">Kinase</keyword>
<protein>
    <submittedName>
        <fullName evidence="9">Protein kinase domain-containing protein</fullName>
    </submittedName>
</protein>
<evidence type="ECO:0000256" key="5">
    <source>
        <dbReference type="PROSITE-ProRule" id="PRU10141"/>
    </source>
</evidence>
<dbReference type="GO" id="GO:0005829">
    <property type="term" value="C:cytosol"/>
    <property type="evidence" value="ECO:0007669"/>
    <property type="project" value="TreeGrafter"/>
</dbReference>
<reference evidence="9" key="1">
    <citation type="submission" date="2022-11" db="UniProtKB">
        <authorList>
            <consortium name="WormBaseParasite"/>
        </authorList>
    </citation>
    <scope>IDENTIFICATION</scope>
</reference>
<dbReference type="Pfam" id="PF00069">
    <property type="entry name" value="Pkinase"/>
    <property type="match status" value="1"/>
</dbReference>
<keyword evidence="6" id="KW-0723">Serine/threonine-protein kinase</keyword>
<dbReference type="AlphaFoldDB" id="A0A914ED83"/>
<dbReference type="PROSITE" id="PS50011">
    <property type="entry name" value="PROTEIN_KINASE_DOM"/>
    <property type="match status" value="1"/>
</dbReference>
<accession>A0A914ED83</accession>
<name>A0A914ED83_9BILA</name>
<evidence type="ECO:0000313" key="8">
    <source>
        <dbReference type="Proteomes" id="UP000887540"/>
    </source>
</evidence>
<dbReference type="GO" id="GO:0005776">
    <property type="term" value="C:autophagosome"/>
    <property type="evidence" value="ECO:0007669"/>
    <property type="project" value="TreeGrafter"/>
</dbReference>
<dbReference type="GO" id="GO:0005524">
    <property type="term" value="F:ATP binding"/>
    <property type="evidence" value="ECO:0007669"/>
    <property type="project" value="UniProtKB-UniRule"/>
</dbReference>
<dbReference type="InterPro" id="IPR045269">
    <property type="entry name" value="Atg1-like"/>
</dbReference>
<keyword evidence="4 5" id="KW-0067">ATP-binding</keyword>
<dbReference type="PROSITE" id="PS00107">
    <property type="entry name" value="PROTEIN_KINASE_ATP"/>
    <property type="match status" value="1"/>
</dbReference>
<evidence type="ECO:0000259" key="7">
    <source>
        <dbReference type="PROSITE" id="PS50011"/>
    </source>
</evidence>
<feature type="binding site" evidence="5">
    <location>
        <position position="40"/>
    </location>
    <ligand>
        <name>ATP</name>
        <dbReference type="ChEBI" id="CHEBI:30616"/>
    </ligand>
</feature>
<keyword evidence="1" id="KW-0808">Transferase</keyword>
<evidence type="ECO:0000256" key="2">
    <source>
        <dbReference type="ARBA" id="ARBA00022741"/>
    </source>
</evidence>
<dbReference type="InterPro" id="IPR008271">
    <property type="entry name" value="Ser/Thr_kinase_AS"/>
</dbReference>
<evidence type="ECO:0000256" key="4">
    <source>
        <dbReference type="ARBA" id="ARBA00022840"/>
    </source>
</evidence>
<dbReference type="InterPro" id="IPR000719">
    <property type="entry name" value="Prot_kinase_dom"/>
</dbReference>
<dbReference type="Proteomes" id="UP000887540">
    <property type="component" value="Unplaced"/>
</dbReference>
<dbReference type="GO" id="GO:0000045">
    <property type="term" value="P:autophagosome assembly"/>
    <property type="evidence" value="ECO:0007669"/>
    <property type="project" value="TreeGrafter"/>
</dbReference>
<dbReference type="InterPro" id="IPR017441">
    <property type="entry name" value="Protein_kinase_ATP_BS"/>
</dbReference>
<proteinExistence type="inferred from homology"/>